<feature type="compositionally biased region" description="Polar residues" evidence="1">
    <location>
        <begin position="1"/>
        <end position="15"/>
    </location>
</feature>
<name>A0ABV8UM81_9PROT</name>
<evidence type="ECO:0000313" key="3">
    <source>
        <dbReference type="Proteomes" id="UP001595799"/>
    </source>
</evidence>
<evidence type="ECO:0000313" key="2">
    <source>
        <dbReference type="EMBL" id="MFC4352134.1"/>
    </source>
</evidence>
<organism evidence="2 3">
    <name type="scientific">Fodinicurvata halophila</name>
    <dbReference type="NCBI Taxonomy" id="1419723"/>
    <lineage>
        <taxon>Bacteria</taxon>
        <taxon>Pseudomonadati</taxon>
        <taxon>Pseudomonadota</taxon>
        <taxon>Alphaproteobacteria</taxon>
        <taxon>Rhodospirillales</taxon>
        <taxon>Rhodovibrionaceae</taxon>
        <taxon>Fodinicurvata</taxon>
    </lineage>
</organism>
<dbReference type="EMBL" id="JBHSCW010000006">
    <property type="protein sequence ID" value="MFC4352134.1"/>
    <property type="molecule type" value="Genomic_DNA"/>
</dbReference>
<dbReference type="Proteomes" id="UP001595799">
    <property type="component" value="Unassembled WGS sequence"/>
</dbReference>
<reference evidence="3" key="1">
    <citation type="journal article" date="2019" name="Int. J. Syst. Evol. Microbiol.">
        <title>The Global Catalogue of Microorganisms (GCM) 10K type strain sequencing project: providing services to taxonomists for standard genome sequencing and annotation.</title>
        <authorList>
            <consortium name="The Broad Institute Genomics Platform"/>
            <consortium name="The Broad Institute Genome Sequencing Center for Infectious Disease"/>
            <person name="Wu L."/>
            <person name="Ma J."/>
        </authorList>
    </citation>
    <scope>NUCLEOTIDE SEQUENCE [LARGE SCALE GENOMIC DNA]</scope>
    <source>
        <strain evidence="3">CECT 8472</strain>
    </source>
</reference>
<protein>
    <recommendedName>
        <fullName evidence="4">ATP-binding protein</fullName>
    </recommendedName>
</protein>
<feature type="region of interest" description="Disordered" evidence="1">
    <location>
        <begin position="1"/>
        <end position="27"/>
    </location>
</feature>
<evidence type="ECO:0000256" key="1">
    <source>
        <dbReference type="SAM" id="MobiDB-lite"/>
    </source>
</evidence>
<proteinExistence type="predicted"/>
<gene>
    <name evidence="2" type="ORF">ACFOW6_11330</name>
</gene>
<keyword evidence="3" id="KW-1185">Reference proteome</keyword>
<comment type="caution">
    <text evidence="2">The sequence shown here is derived from an EMBL/GenBank/DDBJ whole genome shotgun (WGS) entry which is preliminary data.</text>
</comment>
<accession>A0ABV8UM81</accession>
<sequence>MHSVESSPGSLSNKPINKIGKGKSGRKRLQGSELVDVVTAEIELWRTPDSQAYATIPVDDHLENWPVQQLRYWLMNRVIQKGAKAPGTQSVRDALEVLEAKALYQSPVHKLHVRTAEGENGTCYIDLCNKSWQVVEISSLGWRVVSNPRVKFRRSPQMQPLPVPVSGGTLANLESFLNLPDEASWKLTVAWLLASLRPKGGFPILLVNGEQGSSKTTFSRVLRDLVDPNLAPVRSVPRDERDLFISALNAWALTYDNLSGVPNWLSDAFCRLATGGGFSTRRLHTDNQEMVFSGQRPLILNGIPDLSSRADLVDRGVHLVLPRIDPEKRLSEWVFWEQFNKARPYILGALLDTLSEAMGVLPEMELKSAPRMRDFAELGVAAEQVLDWPEGSFLSAYISNREDAVHSTVEADPLAVALMDLSRKGDGALEFTPTGLLKALNENVDETIRKSDVWPKTPSALGSRVRRVAPGLSALGVKIDTRRFGKRRERAVLIQGKPTKSFH</sequence>
<evidence type="ECO:0008006" key="4">
    <source>
        <dbReference type="Google" id="ProtNLM"/>
    </source>
</evidence>